<dbReference type="AlphaFoldDB" id="A0A2I0WMQ5"/>
<sequence>MKSTFLPSSVLWGGLRPLCAPFEGVSAGTGRRLALKHHRSREKRFGEPMFAPTESREEQYLPSFS</sequence>
<reference evidence="2 3" key="2">
    <citation type="journal article" date="2017" name="Nature">
        <title>The Apostasia genome and the evolution of orchids.</title>
        <authorList>
            <person name="Zhang G.Q."/>
            <person name="Liu K.W."/>
            <person name="Li Z."/>
            <person name="Lohaus R."/>
            <person name="Hsiao Y.Y."/>
            <person name="Niu S.C."/>
            <person name="Wang J.Y."/>
            <person name="Lin Y.C."/>
            <person name="Xu Q."/>
            <person name="Chen L.J."/>
            <person name="Yoshida K."/>
            <person name="Fujiwara S."/>
            <person name="Wang Z.W."/>
            <person name="Zhang Y.Q."/>
            <person name="Mitsuda N."/>
            <person name="Wang M."/>
            <person name="Liu G.H."/>
            <person name="Pecoraro L."/>
            <person name="Huang H.X."/>
            <person name="Xiao X.J."/>
            <person name="Lin M."/>
            <person name="Wu X.Y."/>
            <person name="Wu W.L."/>
            <person name="Chen Y.Y."/>
            <person name="Chang S.B."/>
            <person name="Sakamoto S."/>
            <person name="Ohme-Takagi M."/>
            <person name="Yagi M."/>
            <person name="Zeng S.J."/>
            <person name="Shen C.Y."/>
            <person name="Yeh C.M."/>
            <person name="Luo Y.B."/>
            <person name="Tsai W.C."/>
            <person name="Van de Peer Y."/>
            <person name="Liu Z.J."/>
        </authorList>
    </citation>
    <scope>NUCLEOTIDE SEQUENCE [LARGE SCALE GENOMIC DNA]</scope>
    <source>
        <tissue evidence="2">The whole plant</tissue>
    </source>
</reference>
<evidence type="ECO:0000313" key="3">
    <source>
        <dbReference type="Proteomes" id="UP000233837"/>
    </source>
</evidence>
<accession>A0A2I0WMQ5</accession>
<organism evidence="2 3">
    <name type="scientific">Dendrobium catenatum</name>
    <dbReference type="NCBI Taxonomy" id="906689"/>
    <lineage>
        <taxon>Eukaryota</taxon>
        <taxon>Viridiplantae</taxon>
        <taxon>Streptophyta</taxon>
        <taxon>Embryophyta</taxon>
        <taxon>Tracheophyta</taxon>
        <taxon>Spermatophyta</taxon>
        <taxon>Magnoliopsida</taxon>
        <taxon>Liliopsida</taxon>
        <taxon>Asparagales</taxon>
        <taxon>Orchidaceae</taxon>
        <taxon>Epidendroideae</taxon>
        <taxon>Malaxideae</taxon>
        <taxon>Dendrobiinae</taxon>
        <taxon>Dendrobium</taxon>
    </lineage>
</organism>
<dbReference type="EMBL" id="KZ502537">
    <property type="protein sequence ID" value="PKU76933.1"/>
    <property type="molecule type" value="Genomic_DNA"/>
</dbReference>
<keyword evidence="3" id="KW-1185">Reference proteome</keyword>
<evidence type="ECO:0000313" key="2">
    <source>
        <dbReference type="EMBL" id="PKU76933.1"/>
    </source>
</evidence>
<name>A0A2I0WMQ5_9ASPA</name>
<dbReference type="Proteomes" id="UP000233837">
    <property type="component" value="Unassembled WGS sequence"/>
</dbReference>
<reference evidence="2 3" key="1">
    <citation type="journal article" date="2016" name="Sci. Rep.">
        <title>The Dendrobium catenatum Lindl. genome sequence provides insights into polysaccharide synthase, floral development and adaptive evolution.</title>
        <authorList>
            <person name="Zhang G.Q."/>
            <person name="Xu Q."/>
            <person name="Bian C."/>
            <person name="Tsai W.C."/>
            <person name="Yeh C.M."/>
            <person name="Liu K.W."/>
            <person name="Yoshida K."/>
            <person name="Zhang L.S."/>
            <person name="Chang S.B."/>
            <person name="Chen F."/>
            <person name="Shi Y."/>
            <person name="Su Y.Y."/>
            <person name="Zhang Y.Q."/>
            <person name="Chen L.J."/>
            <person name="Yin Y."/>
            <person name="Lin M."/>
            <person name="Huang H."/>
            <person name="Deng H."/>
            <person name="Wang Z.W."/>
            <person name="Zhu S.L."/>
            <person name="Zhao X."/>
            <person name="Deng C."/>
            <person name="Niu S.C."/>
            <person name="Huang J."/>
            <person name="Wang M."/>
            <person name="Liu G.H."/>
            <person name="Yang H.J."/>
            <person name="Xiao X.J."/>
            <person name="Hsiao Y.Y."/>
            <person name="Wu W.L."/>
            <person name="Chen Y.Y."/>
            <person name="Mitsuda N."/>
            <person name="Ohme-Takagi M."/>
            <person name="Luo Y.B."/>
            <person name="Van de Peer Y."/>
            <person name="Liu Z.J."/>
        </authorList>
    </citation>
    <scope>NUCLEOTIDE SEQUENCE [LARGE SCALE GENOMIC DNA]</scope>
    <source>
        <tissue evidence="2">The whole plant</tissue>
    </source>
</reference>
<gene>
    <name evidence="2" type="ORF">MA16_Dca001539</name>
</gene>
<feature type="region of interest" description="Disordered" evidence="1">
    <location>
        <begin position="44"/>
        <end position="65"/>
    </location>
</feature>
<protein>
    <submittedName>
        <fullName evidence="2">Uncharacterized protein</fullName>
    </submittedName>
</protein>
<proteinExistence type="predicted"/>
<evidence type="ECO:0000256" key="1">
    <source>
        <dbReference type="SAM" id="MobiDB-lite"/>
    </source>
</evidence>